<sequence length="195" mass="20727">MITETLASPYVVFSPPNSLSQSQSQSSKSKSSSTFGKISHDSSKNSHKSSSKSASHKSSSHKSVSKSKGYVKFPSQKRQVSKSSNHQSTLKSSSNKAASSGGTSDDSDGAVSFDMSHADAMYTLNLTIGSNNQPITLQIDTGSSDMWVINANNSWCSETSQGKGEYSTGKDNLDSGDYDDESDDESGYSHDCSLC</sequence>
<protein>
    <submittedName>
        <fullName evidence="1">Unnamed protein product</fullName>
    </submittedName>
</protein>
<accession>A0ACB5UB45</accession>
<evidence type="ECO:0000313" key="1">
    <source>
        <dbReference type="EMBL" id="GMF06162.1"/>
    </source>
</evidence>
<dbReference type="EMBL" id="BSXS01014914">
    <property type="protein sequence ID" value="GMF06162.1"/>
    <property type="molecule type" value="Genomic_DNA"/>
</dbReference>
<comment type="caution">
    <text evidence="1">The sequence shown here is derived from an EMBL/GenBank/DDBJ whole genome shotgun (WGS) entry which is preliminary data.</text>
</comment>
<dbReference type="Proteomes" id="UP001165064">
    <property type="component" value="Unassembled WGS sequence"/>
</dbReference>
<proteinExistence type="predicted"/>
<keyword evidence="2" id="KW-1185">Reference proteome</keyword>
<gene>
    <name evidence="1" type="ORF">Amon02_001258700</name>
</gene>
<evidence type="ECO:0000313" key="2">
    <source>
        <dbReference type="Proteomes" id="UP001165064"/>
    </source>
</evidence>
<reference evidence="1" key="1">
    <citation type="submission" date="2023-04" db="EMBL/GenBank/DDBJ databases">
        <title>Ambrosiozyma monospora NBRC 10751.</title>
        <authorList>
            <person name="Ichikawa N."/>
            <person name="Sato H."/>
            <person name="Tonouchi N."/>
        </authorList>
    </citation>
    <scope>NUCLEOTIDE SEQUENCE</scope>
    <source>
        <strain evidence="1">NBRC 10751</strain>
    </source>
</reference>
<name>A0ACB5UB45_AMBMO</name>
<organism evidence="1 2">
    <name type="scientific">Ambrosiozyma monospora</name>
    <name type="common">Yeast</name>
    <name type="synonym">Endomycopsis monosporus</name>
    <dbReference type="NCBI Taxonomy" id="43982"/>
    <lineage>
        <taxon>Eukaryota</taxon>
        <taxon>Fungi</taxon>
        <taxon>Dikarya</taxon>
        <taxon>Ascomycota</taxon>
        <taxon>Saccharomycotina</taxon>
        <taxon>Pichiomycetes</taxon>
        <taxon>Pichiales</taxon>
        <taxon>Pichiaceae</taxon>
        <taxon>Ambrosiozyma</taxon>
    </lineage>
</organism>